<evidence type="ECO:0000259" key="7">
    <source>
        <dbReference type="Pfam" id="PF04547"/>
    </source>
</evidence>
<evidence type="ECO:0000256" key="4">
    <source>
        <dbReference type="ARBA" id="ARBA00022989"/>
    </source>
</evidence>
<feature type="transmembrane region" description="Helical" evidence="6">
    <location>
        <begin position="74"/>
        <end position="93"/>
    </location>
</feature>
<feature type="domain" description="Anoctamin transmembrane" evidence="7">
    <location>
        <begin position="54"/>
        <end position="117"/>
    </location>
</feature>
<evidence type="ECO:0000313" key="9">
    <source>
        <dbReference type="Proteomes" id="UP000283210"/>
    </source>
</evidence>
<comment type="similarity">
    <text evidence="2 6">Belongs to the anoctamin family.</text>
</comment>
<keyword evidence="9" id="KW-1185">Reference proteome</keyword>
<dbReference type="Pfam" id="PF04547">
    <property type="entry name" value="Anoctamin"/>
    <property type="match status" value="1"/>
</dbReference>
<reference evidence="8 9" key="1">
    <citation type="submission" date="2018-11" db="EMBL/GenBank/DDBJ databases">
        <authorList>
            <person name="Lopez-Roques C."/>
            <person name="Donnadieu C."/>
            <person name="Bouchez O."/>
            <person name="Klopp C."/>
            <person name="Cabau C."/>
            <person name="Zahm M."/>
        </authorList>
    </citation>
    <scope>NUCLEOTIDE SEQUENCE [LARGE SCALE GENOMIC DNA]</scope>
    <source>
        <strain evidence="8">RS831</strain>
        <tissue evidence="8">Whole body</tissue>
    </source>
</reference>
<name>A0A437DIQ2_ORYJA</name>
<evidence type="ECO:0000256" key="3">
    <source>
        <dbReference type="ARBA" id="ARBA00022692"/>
    </source>
</evidence>
<dbReference type="GO" id="GO:0005254">
    <property type="term" value="F:chloride channel activity"/>
    <property type="evidence" value="ECO:0007669"/>
    <property type="project" value="TreeGrafter"/>
</dbReference>
<dbReference type="PANTHER" id="PTHR12308">
    <property type="entry name" value="ANOCTAMIN"/>
    <property type="match status" value="1"/>
</dbReference>
<dbReference type="GO" id="GO:0005886">
    <property type="term" value="C:plasma membrane"/>
    <property type="evidence" value="ECO:0007669"/>
    <property type="project" value="TreeGrafter"/>
</dbReference>
<dbReference type="PANTHER" id="PTHR12308:SF37">
    <property type="entry name" value="ANOCTAMIN-9"/>
    <property type="match status" value="1"/>
</dbReference>
<keyword evidence="5 6" id="KW-0472">Membrane</keyword>
<gene>
    <name evidence="8" type="ORF">OJAV_G00026900</name>
</gene>
<dbReference type="OrthoDB" id="296386at2759"/>
<dbReference type="AlphaFoldDB" id="A0A437DIQ2"/>
<comment type="subcellular location">
    <subcellularLocation>
        <location evidence="1 6">Membrane</location>
        <topology evidence="1 6">Multi-pass membrane protein</topology>
    </subcellularLocation>
</comment>
<evidence type="ECO:0000256" key="6">
    <source>
        <dbReference type="RuleBase" id="RU280814"/>
    </source>
</evidence>
<accession>A0A437DIQ2</accession>
<keyword evidence="4 6" id="KW-1133">Transmembrane helix</keyword>
<comment type="caution">
    <text evidence="6">Lacks conserved residue(s) required for the propagation of feature annotation.</text>
</comment>
<dbReference type="EMBL" id="CM012439">
    <property type="protein sequence ID" value="RVE74958.1"/>
    <property type="molecule type" value="Genomic_DNA"/>
</dbReference>
<dbReference type="InterPro" id="IPR007632">
    <property type="entry name" value="Anoctamin"/>
</dbReference>
<organism evidence="8 9">
    <name type="scientific">Oryzias javanicus</name>
    <name type="common">Javanese ricefish</name>
    <name type="synonym">Aplocheilus javanicus</name>
    <dbReference type="NCBI Taxonomy" id="123683"/>
    <lineage>
        <taxon>Eukaryota</taxon>
        <taxon>Metazoa</taxon>
        <taxon>Chordata</taxon>
        <taxon>Craniata</taxon>
        <taxon>Vertebrata</taxon>
        <taxon>Euteleostomi</taxon>
        <taxon>Actinopterygii</taxon>
        <taxon>Neopterygii</taxon>
        <taxon>Teleostei</taxon>
        <taxon>Neoteleostei</taxon>
        <taxon>Acanthomorphata</taxon>
        <taxon>Ovalentaria</taxon>
        <taxon>Atherinomorphae</taxon>
        <taxon>Beloniformes</taxon>
        <taxon>Adrianichthyidae</taxon>
        <taxon>Oryziinae</taxon>
        <taxon>Oryzias</taxon>
    </lineage>
</organism>
<evidence type="ECO:0000256" key="1">
    <source>
        <dbReference type="ARBA" id="ARBA00004141"/>
    </source>
</evidence>
<dbReference type="Proteomes" id="UP000283210">
    <property type="component" value="Chromosome 3"/>
</dbReference>
<keyword evidence="3 6" id="KW-0812">Transmembrane</keyword>
<reference evidence="8 9" key="2">
    <citation type="submission" date="2019-01" db="EMBL/GenBank/DDBJ databases">
        <title>A chromosome length genome reference of the Java medaka (oryzias javanicus).</title>
        <authorList>
            <person name="Herpin A."/>
            <person name="Takehana Y."/>
            <person name="Naruse K."/>
            <person name="Ansai S."/>
            <person name="Kawaguchi M."/>
        </authorList>
    </citation>
    <scope>NUCLEOTIDE SEQUENCE [LARGE SCALE GENOMIC DNA]</scope>
    <source>
        <strain evidence="8">RS831</strain>
        <tissue evidence="8">Whole body</tissue>
    </source>
</reference>
<protein>
    <recommendedName>
        <fullName evidence="6">Anoctamin</fullName>
    </recommendedName>
</protein>
<sequence>MLMRLYVQKIEKDGNIFYGLRAEDEVFKDYQYLLKVSDTCSTEDVKESITLANREYFGEKVALYYLWLGWYTRFLILAAVFGLVVFLYGIAFFNTNPLIKEVCDSNIIMCPRCDKRCDLWNLNDTCTYAKVSLTDYSSVVFHQLLP</sequence>
<evidence type="ECO:0000313" key="8">
    <source>
        <dbReference type="EMBL" id="RVE74958.1"/>
    </source>
</evidence>
<proteinExistence type="inferred from homology"/>
<evidence type="ECO:0000256" key="2">
    <source>
        <dbReference type="ARBA" id="ARBA00009671"/>
    </source>
</evidence>
<dbReference type="InterPro" id="IPR049452">
    <property type="entry name" value="Anoctamin_TM"/>
</dbReference>
<evidence type="ECO:0000256" key="5">
    <source>
        <dbReference type="ARBA" id="ARBA00023136"/>
    </source>
</evidence>